<proteinExistence type="predicted"/>
<gene>
    <name evidence="1" type="ORF">F383_15175</name>
</gene>
<dbReference type="Proteomes" id="UP000032142">
    <property type="component" value="Unassembled WGS sequence"/>
</dbReference>
<organism evidence="1 2">
    <name type="scientific">Gossypium arboreum</name>
    <name type="common">Tree cotton</name>
    <name type="synonym">Gossypium nanking</name>
    <dbReference type="NCBI Taxonomy" id="29729"/>
    <lineage>
        <taxon>Eukaryota</taxon>
        <taxon>Viridiplantae</taxon>
        <taxon>Streptophyta</taxon>
        <taxon>Embryophyta</taxon>
        <taxon>Tracheophyta</taxon>
        <taxon>Spermatophyta</taxon>
        <taxon>Magnoliopsida</taxon>
        <taxon>eudicotyledons</taxon>
        <taxon>Gunneridae</taxon>
        <taxon>Pentapetalae</taxon>
        <taxon>rosids</taxon>
        <taxon>malvids</taxon>
        <taxon>Malvales</taxon>
        <taxon>Malvaceae</taxon>
        <taxon>Malvoideae</taxon>
        <taxon>Gossypium</taxon>
    </lineage>
</organism>
<evidence type="ECO:0000313" key="1">
    <source>
        <dbReference type="EMBL" id="KHG10392.1"/>
    </source>
</evidence>
<reference evidence="2" key="1">
    <citation type="submission" date="2014-09" db="EMBL/GenBank/DDBJ databases">
        <authorList>
            <person name="Mudge J."/>
            <person name="Ramaraj T."/>
            <person name="Lindquist I.E."/>
            <person name="Bharti A.K."/>
            <person name="Sundararajan A."/>
            <person name="Cameron C.T."/>
            <person name="Woodward J.E."/>
            <person name="May G.D."/>
            <person name="Brubaker C."/>
            <person name="Broadhvest J."/>
            <person name="Wilkins T.A."/>
        </authorList>
    </citation>
    <scope>NUCLEOTIDE SEQUENCE</scope>
    <source>
        <strain evidence="2">cv. AKA8401</strain>
    </source>
</reference>
<keyword evidence="2" id="KW-1185">Reference proteome</keyword>
<sequence>MPHVQVTRSSCARPCQTCRVY</sequence>
<name>A0A0B0NCK9_GOSAR</name>
<protein>
    <submittedName>
        <fullName evidence="1">Uncharacterized protein</fullName>
    </submittedName>
</protein>
<dbReference type="AlphaFoldDB" id="A0A0B0NCK9"/>
<dbReference type="EMBL" id="KN393772">
    <property type="protein sequence ID" value="KHG10392.1"/>
    <property type="molecule type" value="Genomic_DNA"/>
</dbReference>
<evidence type="ECO:0000313" key="2">
    <source>
        <dbReference type="Proteomes" id="UP000032142"/>
    </source>
</evidence>
<accession>A0A0B0NCK9</accession>